<feature type="domain" description="Bifunctional inhibitor/plant lipid transfer protein/seed storage helical" evidence="2">
    <location>
        <begin position="32"/>
        <end position="121"/>
    </location>
</feature>
<keyword evidence="4" id="KW-1185">Reference proteome</keyword>
<evidence type="ECO:0000259" key="2">
    <source>
        <dbReference type="Pfam" id="PF14368"/>
    </source>
</evidence>
<dbReference type="Proteomes" id="UP000811609">
    <property type="component" value="Chromosome 1"/>
</dbReference>
<feature type="compositionally biased region" description="Polar residues" evidence="1">
    <location>
        <begin position="145"/>
        <end position="176"/>
    </location>
</feature>
<evidence type="ECO:0000313" key="4">
    <source>
        <dbReference type="Proteomes" id="UP000811609"/>
    </source>
</evidence>
<dbReference type="InterPro" id="IPR053353">
    <property type="entry name" value="Plant_LTP_GPI-anchored"/>
</dbReference>
<gene>
    <name evidence="3" type="ORF">CIPAW_01G198400</name>
</gene>
<dbReference type="AlphaFoldDB" id="A0A8T1RNS2"/>
<sequence>MTLRLFPKISKFPTWATSVIAAFAMPLITLVLAVAAAGPPPSSCTQELVLFSPCLPYISSPPNNLSGTPSDNCCNTLSSSLNSSNNGICLCYLVRESSILGFPVNGTRVLSLPLVCPLTSEDSSNRTGSLESLCSASPVLPPLRSPTSSGHTNPSGSDADNVTSPLEPGKNSSATPSSPPEFAEATPLARNSSAVEPDTISSATEPLSSGYSWFPSVGLWQTGSKWLSSLPRSSMRCCSISVGINRALGGGEAALQHWTVEEHGAGGLRAVVAELRGRVGSVR</sequence>
<dbReference type="PANTHER" id="PTHR35747">
    <property type="entry name" value="BIFUNCTIONAL INHIBITOR/LIPID-TRANSFER PROTEIN/SEED STORAGE 2S ALBUMIN SUPERFAMILY PROTEIN"/>
    <property type="match status" value="1"/>
</dbReference>
<accession>A0A8T1RNS2</accession>
<feature type="region of interest" description="Disordered" evidence="1">
    <location>
        <begin position="137"/>
        <end position="202"/>
    </location>
</feature>
<evidence type="ECO:0000256" key="1">
    <source>
        <dbReference type="SAM" id="MobiDB-lite"/>
    </source>
</evidence>
<name>A0A8T1RNS2_CARIL</name>
<comment type="caution">
    <text evidence="3">The sequence shown here is derived from an EMBL/GenBank/DDBJ whole genome shotgun (WGS) entry which is preliminary data.</text>
</comment>
<dbReference type="Pfam" id="PF14368">
    <property type="entry name" value="LTP_2"/>
    <property type="match status" value="1"/>
</dbReference>
<reference evidence="3" key="1">
    <citation type="submission" date="2020-12" db="EMBL/GenBank/DDBJ databases">
        <title>WGS assembly of Carya illinoinensis cv. Pawnee.</title>
        <authorList>
            <person name="Platts A."/>
            <person name="Shu S."/>
            <person name="Wright S."/>
            <person name="Barry K."/>
            <person name="Edger P."/>
            <person name="Pires J.C."/>
            <person name="Schmutz J."/>
        </authorList>
    </citation>
    <scope>NUCLEOTIDE SEQUENCE</scope>
    <source>
        <tissue evidence="3">Leaf</tissue>
    </source>
</reference>
<dbReference type="PANTHER" id="PTHR35747:SF2">
    <property type="entry name" value="NON-SPECIFIC LIPID TRANSFER PROTEIN GPI-ANCHORED 25"/>
    <property type="match status" value="1"/>
</dbReference>
<feature type="compositionally biased region" description="Polar residues" evidence="1">
    <location>
        <begin position="189"/>
        <end position="202"/>
    </location>
</feature>
<evidence type="ECO:0000313" key="3">
    <source>
        <dbReference type="EMBL" id="KAG6668817.1"/>
    </source>
</evidence>
<dbReference type="EMBL" id="CM031809">
    <property type="protein sequence ID" value="KAG6668817.1"/>
    <property type="molecule type" value="Genomic_DNA"/>
</dbReference>
<dbReference type="CDD" id="cd00010">
    <property type="entry name" value="AAI_LTSS"/>
    <property type="match status" value="1"/>
</dbReference>
<organism evidence="3 4">
    <name type="scientific">Carya illinoinensis</name>
    <name type="common">Pecan</name>
    <dbReference type="NCBI Taxonomy" id="32201"/>
    <lineage>
        <taxon>Eukaryota</taxon>
        <taxon>Viridiplantae</taxon>
        <taxon>Streptophyta</taxon>
        <taxon>Embryophyta</taxon>
        <taxon>Tracheophyta</taxon>
        <taxon>Spermatophyta</taxon>
        <taxon>Magnoliopsida</taxon>
        <taxon>eudicotyledons</taxon>
        <taxon>Gunneridae</taxon>
        <taxon>Pentapetalae</taxon>
        <taxon>rosids</taxon>
        <taxon>fabids</taxon>
        <taxon>Fagales</taxon>
        <taxon>Juglandaceae</taxon>
        <taxon>Carya</taxon>
    </lineage>
</organism>
<proteinExistence type="predicted"/>
<dbReference type="InterPro" id="IPR016140">
    <property type="entry name" value="Bifunc_inhib/LTP/seed_store"/>
</dbReference>
<protein>
    <recommendedName>
        <fullName evidence="2">Bifunctional inhibitor/plant lipid transfer protein/seed storage helical domain-containing protein</fullName>
    </recommendedName>
</protein>